<keyword evidence="6 7" id="KW-0472">Membrane</keyword>
<evidence type="ECO:0000256" key="3">
    <source>
        <dbReference type="ARBA" id="ARBA00022475"/>
    </source>
</evidence>
<sequence length="445" mass="46751">MSHASLTAAAPTTGLALHWRVLIGFAIGIIGGVLAYWLAPGNPIVAGVIDYIAAPAGQLFLRLLFMLVLPLMFTALILGVAEIGDIASLGRIGWRTLIYTAVVTSIAILIGLIVVNLLQPGLGFDPALRDSFLATSGSQAHQIAESKPTLSVIEMILGVVPKNVVKAAGEGELLAVMFFAIMLGIALVLTPTPATERFKEAVQGLNELVMKLIGMVVKLTPYAVACLMFALTARFGWDVLAKLGQYVIAVMLAIGIHMFVVLPLWVRFMGGMSPLRFFRDSQEAILTAFSTASSTGTLPTTLKCAEQNLRLPTKVARFVLTVGASANHHGTALFEGLTTLFLAQCFGVELGLGQQVMVLGLCILGSIGTAGVPAGSLPVIAMILVYLKVPPEGIAIILGVDRFLDMCRTALNVTGDLATAVVVAKGEERSDTAEAMAAASSSPKV</sequence>
<dbReference type="PRINTS" id="PR00173">
    <property type="entry name" value="EDTRNSPORT"/>
</dbReference>
<feature type="transmembrane region" description="Helical" evidence="7">
    <location>
        <begin position="59"/>
        <end position="84"/>
    </location>
</feature>
<feature type="transmembrane region" description="Helical" evidence="7">
    <location>
        <begin position="212"/>
        <end position="237"/>
    </location>
</feature>
<keyword evidence="9" id="KW-1185">Reference proteome</keyword>
<name>A0A4R6ZAL5_9GAMM</name>
<dbReference type="Proteomes" id="UP000295293">
    <property type="component" value="Unassembled WGS sequence"/>
</dbReference>
<evidence type="ECO:0000256" key="2">
    <source>
        <dbReference type="ARBA" id="ARBA00022448"/>
    </source>
</evidence>
<keyword evidence="3" id="KW-1003">Cell membrane</keyword>
<dbReference type="RefSeq" id="WP_133816912.1">
    <property type="nucleotide sequence ID" value="NZ_SNZH01000001.1"/>
</dbReference>
<dbReference type="SUPFAM" id="SSF118215">
    <property type="entry name" value="Proton glutamate symport protein"/>
    <property type="match status" value="1"/>
</dbReference>
<evidence type="ECO:0000256" key="6">
    <source>
        <dbReference type="ARBA" id="ARBA00023136"/>
    </source>
</evidence>
<dbReference type="GO" id="GO:0005886">
    <property type="term" value="C:plasma membrane"/>
    <property type="evidence" value="ECO:0007669"/>
    <property type="project" value="UniProtKB-SubCell"/>
</dbReference>
<comment type="caution">
    <text evidence="8">The sequence shown here is derived from an EMBL/GenBank/DDBJ whole genome shotgun (WGS) entry which is preliminary data.</text>
</comment>
<evidence type="ECO:0000256" key="5">
    <source>
        <dbReference type="ARBA" id="ARBA00022989"/>
    </source>
</evidence>
<dbReference type="GO" id="GO:0015293">
    <property type="term" value="F:symporter activity"/>
    <property type="evidence" value="ECO:0007669"/>
    <property type="project" value="UniProtKB-KW"/>
</dbReference>
<keyword evidence="2" id="KW-0813">Transport</keyword>
<feature type="transmembrane region" description="Helical" evidence="7">
    <location>
        <begin position="173"/>
        <end position="191"/>
    </location>
</feature>
<dbReference type="EMBL" id="SNZH01000001">
    <property type="protein sequence ID" value="TDR48804.1"/>
    <property type="molecule type" value="Genomic_DNA"/>
</dbReference>
<dbReference type="AlphaFoldDB" id="A0A4R6ZAL5"/>
<evidence type="ECO:0000256" key="1">
    <source>
        <dbReference type="ARBA" id="ARBA00004651"/>
    </source>
</evidence>
<dbReference type="Pfam" id="PF00375">
    <property type="entry name" value="SDF"/>
    <property type="match status" value="1"/>
</dbReference>
<dbReference type="PANTHER" id="PTHR42865:SF7">
    <property type="entry name" value="PROTON_GLUTAMATE-ASPARTATE SYMPORTER"/>
    <property type="match status" value="1"/>
</dbReference>
<dbReference type="PANTHER" id="PTHR42865">
    <property type="entry name" value="PROTON/GLUTAMATE-ASPARTATE SYMPORTER"/>
    <property type="match status" value="1"/>
</dbReference>
<organism evidence="8 9">
    <name type="scientific">Tahibacter aquaticus</name>
    <dbReference type="NCBI Taxonomy" id="520092"/>
    <lineage>
        <taxon>Bacteria</taxon>
        <taxon>Pseudomonadati</taxon>
        <taxon>Pseudomonadota</taxon>
        <taxon>Gammaproteobacteria</taxon>
        <taxon>Lysobacterales</taxon>
        <taxon>Rhodanobacteraceae</taxon>
        <taxon>Tahibacter</taxon>
    </lineage>
</organism>
<reference evidence="8 9" key="1">
    <citation type="submission" date="2019-03" db="EMBL/GenBank/DDBJ databases">
        <title>Genomic Encyclopedia of Type Strains, Phase IV (KMG-IV): sequencing the most valuable type-strain genomes for metagenomic binning, comparative biology and taxonomic classification.</title>
        <authorList>
            <person name="Goeker M."/>
        </authorList>
    </citation>
    <scope>NUCLEOTIDE SEQUENCE [LARGE SCALE GENOMIC DNA]</scope>
    <source>
        <strain evidence="8 9">DSM 21667</strain>
    </source>
</reference>
<gene>
    <name evidence="8" type="ORF">DFR29_101428</name>
</gene>
<evidence type="ECO:0000313" key="8">
    <source>
        <dbReference type="EMBL" id="TDR48804.1"/>
    </source>
</evidence>
<comment type="subcellular location">
    <subcellularLocation>
        <location evidence="1">Cell membrane</location>
        <topology evidence="1">Multi-pass membrane protein</topology>
    </subcellularLocation>
</comment>
<keyword evidence="5 7" id="KW-1133">Transmembrane helix</keyword>
<dbReference type="InterPro" id="IPR036458">
    <property type="entry name" value="Na:dicarbo_symporter_sf"/>
</dbReference>
<feature type="transmembrane region" description="Helical" evidence="7">
    <location>
        <begin position="21"/>
        <end position="39"/>
    </location>
</feature>
<evidence type="ECO:0000256" key="4">
    <source>
        <dbReference type="ARBA" id="ARBA00022692"/>
    </source>
</evidence>
<keyword evidence="4 7" id="KW-0812">Transmembrane</keyword>
<dbReference type="GO" id="GO:0006835">
    <property type="term" value="P:dicarboxylic acid transport"/>
    <property type="evidence" value="ECO:0007669"/>
    <property type="project" value="TreeGrafter"/>
</dbReference>
<evidence type="ECO:0000313" key="9">
    <source>
        <dbReference type="Proteomes" id="UP000295293"/>
    </source>
</evidence>
<feature type="transmembrane region" description="Helical" evidence="7">
    <location>
        <begin position="243"/>
        <end position="266"/>
    </location>
</feature>
<feature type="transmembrane region" description="Helical" evidence="7">
    <location>
        <begin position="96"/>
        <end position="118"/>
    </location>
</feature>
<dbReference type="Gene3D" id="1.10.3860.10">
    <property type="entry name" value="Sodium:dicarboxylate symporter"/>
    <property type="match status" value="1"/>
</dbReference>
<dbReference type="InterPro" id="IPR001991">
    <property type="entry name" value="Na-dicarboxylate_symporter"/>
</dbReference>
<dbReference type="OrthoDB" id="9766690at2"/>
<protein>
    <submittedName>
        <fullName evidence="8">DAACS family dicarboxylate/amino acid:cation (Na+ or H+) symporter</fullName>
    </submittedName>
</protein>
<accession>A0A4R6ZAL5</accession>
<evidence type="ECO:0000256" key="7">
    <source>
        <dbReference type="SAM" id="Phobius"/>
    </source>
</evidence>
<proteinExistence type="predicted"/>